<evidence type="ECO:0000313" key="2">
    <source>
        <dbReference type="EMBL" id="GJE87821.1"/>
    </source>
</evidence>
<organism evidence="2 3">
    <name type="scientific">Phanerochaete sordida</name>
    <dbReference type="NCBI Taxonomy" id="48140"/>
    <lineage>
        <taxon>Eukaryota</taxon>
        <taxon>Fungi</taxon>
        <taxon>Dikarya</taxon>
        <taxon>Basidiomycota</taxon>
        <taxon>Agaricomycotina</taxon>
        <taxon>Agaricomycetes</taxon>
        <taxon>Polyporales</taxon>
        <taxon>Phanerochaetaceae</taxon>
        <taxon>Phanerochaete</taxon>
    </lineage>
</organism>
<dbReference type="PANTHER" id="PTHR47668:SF1">
    <property type="entry name" value="DIENELACTONE HYDROLASE DOMAIN-CONTAINING PROTEIN-RELATED"/>
    <property type="match status" value="1"/>
</dbReference>
<keyword evidence="3" id="KW-1185">Reference proteome</keyword>
<dbReference type="InterPro" id="IPR029058">
    <property type="entry name" value="AB_hydrolase_fold"/>
</dbReference>
<accession>A0A9P3L9Z4</accession>
<dbReference type="SUPFAM" id="SSF53474">
    <property type="entry name" value="alpha/beta-Hydrolases"/>
    <property type="match status" value="1"/>
</dbReference>
<name>A0A9P3L9Z4_9APHY</name>
<dbReference type="AlphaFoldDB" id="A0A9P3L9Z4"/>
<dbReference type="GO" id="GO:0016787">
    <property type="term" value="F:hydrolase activity"/>
    <property type="evidence" value="ECO:0007669"/>
    <property type="project" value="UniProtKB-KW"/>
</dbReference>
<reference evidence="2 3" key="1">
    <citation type="submission" date="2021-08" db="EMBL/GenBank/DDBJ databases">
        <title>Draft Genome Sequence of Phanerochaete sordida strain YK-624.</title>
        <authorList>
            <person name="Mori T."/>
            <person name="Dohra H."/>
            <person name="Suzuki T."/>
            <person name="Kawagishi H."/>
            <person name="Hirai H."/>
        </authorList>
    </citation>
    <scope>NUCLEOTIDE SEQUENCE [LARGE SCALE GENOMIC DNA]</scope>
    <source>
        <strain evidence="2 3">YK-624</strain>
    </source>
</reference>
<dbReference type="OrthoDB" id="2147163at2759"/>
<dbReference type="PANTHER" id="PTHR47668">
    <property type="entry name" value="DIENELACTONE HYDROLASE FAMILY PROTEIN (AFU_ORTHOLOGUE AFUA_6G01940)"/>
    <property type="match status" value="1"/>
</dbReference>
<comment type="caution">
    <text evidence="2">The sequence shown here is derived from an EMBL/GenBank/DDBJ whole genome shotgun (WGS) entry which is preliminary data.</text>
</comment>
<keyword evidence="2" id="KW-0378">Hydrolase</keyword>
<dbReference type="Pfam" id="PF01738">
    <property type="entry name" value="DLH"/>
    <property type="match status" value="1"/>
</dbReference>
<protein>
    <submittedName>
        <fullName evidence="2">Alpha/beta hydrolase</fullName>
    </submittedName>
</protein>
<dbReference type="EMBL" id="BPQB01000007">
    <property type="protein sequence ID" value="GJE87821.1"/>
    <property type="molecule type" value="Genomic_DNA"/>
</dbReference>
<feature type="domain" description="Dienelactone hydrolase" evidence="1">
    <location>
        <begin position="54"/>
        <end position="270"/>
    </location>
</feature>
<dbReference type="Gene3D" id="3.40.50.1820">
    <property type="entry name" value="alpha/beta hydrolase"/>
    <property type="match status" value="1"/>
</dbReference>
<dbReference type="InterPro" id="IPR002925">
    <property type="entry name" value="Dienelactn_hydro"/>
</dbReference>
<dbReference type="Proteomes" id="UP000703269">
    <property type="component" value="Unassembled WGS sequence"/>
</dbReference>
<evidence type="ECO:0000313" key="3">
    <source>
        <dbReference type="Proteomes" id="UP000703269"/>
    </source>
</evidence>
<evidence type="ECO:0000259" key="1">
    <source>
        <dbReference type="Pfam" id="PF01738"/>
    </source>
</evidence>
<sequence length="275" mass="30528">MLTRLRQILHHLSYNRAAMSTVHNPNKACCTIPPVRSDYTPKGFYKSYAGFDKVYVAGPEKPGKLALVCVFDIFGFKPQTQQGADILAEELGAQVLMPDFFEGNAPWPLDRFPPSTDEDKKKFQEWFGGFANPANHVPRVTKVGEALKSDGAEFVVLYGYCWGGKVAVSAATQPGSPFGAVSEIHPAMLSHEDAQKLEVPLGLFISNDEPVDEFEKIKDVLSKKPFADKNAFKHFDSFHGWAAARANLDDPDNKAKYEELYKKLLHFTKKASGQA</sequence>
<gene>
    <name evidence="2" type="ORF">PsYK624_039040</name>
</gene>
<proteinExistence type="predicted"/>